<organism evidence="4 5">
    <name type="scientific">Laticauda laticaudata</name>
    <name type="common">Blue-ringed sea krait</name>
    <name type="synonym">Blue-lipped sea krait</name>
    <dbReference type="NCBI Taxonomy" id="8630"/>
    <lineage>
        <taxon>Eukaryota</taxon>
        <taxon>Metazoa</taxon>
        <taxon>Chordata</taxon>
        <taxon>Craniata</taxon>
        <taxon>Vertebrata</taxon>
        <taxon>Euteleostomi</taxon>
        <taxon>Lepidosauria</taxon>
        <taxon>Squamata</taxon>
        <taxon>Bifurcata</taxon>
        <taxon>Unidentata</taxon>
        <taxon>Episquamata</taxon>
        <taxon>Toxicofera</taxon>
        <taxon>Serpentes</taxon>
        <taxon>Colubroidea</taxon>
        <taxon>Elapidae</taxon>
        <taxon>Laticaudinae</taxon>
        <taxon>Laticauda</taxon>
    </lineage>
</organism>
<proteinExistence type="predicted"/>
<keyword evidence="1" id="KW-1015">Disulfide bond</keyword>
<dbReference type="Proteomes" id="UP000694406">
    <property type="component" value="Unplaced"/>
</dbReference>
<feature type="disulfide bond" evidence="1">
    <location>
        <begin position="87"/>
        <end position="114"/>
    </location>
</feature>
<dbReference type="GeneTree" id="ENSGT00940000154035"/>
<dbReference type="InterPro" id="IPR001791">
    <property type="entry name" value="Laminin_G"/>
</dbReference>
<reference evidence="4" key="1">
    <citation type="submission" date="2025-08" db="UniProtKB">
        <authorList>
            <consortium name="Ensembl"/>
        </authorList>
    </citation>
    <scope>IDENTIFICATION</scope>
</reference>
<protein>
    <recommendedName>
        <fullName evidence="3">Laminin G domain-containing protein</fullName>
    </recommendedName>
</protein>
<dbReference type="Ensembl" id="ENSLLTT00000023515.1">
    <property type="protein sequence ID" value="ENSLLTP00000022673.1"/>
    <property type="gene ID" value="ENSLLTG00000016835.1"/>
</dbReference>
<sequence>MQIHNTLTNITVSGGQHLNDGQWHRITVKNEGHFVMLLVDGDDQLTLSHVSHPIVNQPTPQMRIGVGGLFILPNKLLVPLNPALDGCIRHWDWLNTSQEWHEGASLHEHDAKVCFTTVQRGSFFRGNGGAVFALSGLPSGLSPTDGSWLLSVQLRIRAGPQLSSLLAILGFKQRLVLRLALQHTDLTAELNNQTVLLLPLPEGGCLDSPLLLRLTPSSFTLRLDDTEISKPTPKAEFESLQQLWLSNMGSLVIGGESGEEKSQEAHFFHGCLSAIRVQGHELDFDEAQYRSDSISAHSCPGSMEGKVDGDDGH</sequence>
<keyword evidence="5" id="KW-1185">Reference proteome</keyword>
<dbReference type="CDD" id="cd00110">
    <property type="entry name" value="LamG"/>
    <property type="match status" value="1"/>
</dbReference>
<dbReference type="InterPro" id="IPR013320">
    <property type="entry name" value="ConA-like_dom_sf"/>
</dbReference>
<dbReference type="Gene3D" id="2.60.120.200">
    <property type="match status" value="2"/>
</dbReference>
<evidence type="ECO:0000259" key="3">
    <source>
        <dbReference type="PROSITE" id="PS50025"/>
    </source>
</evidence>
<evidence type="ECO:0000313" key="4">
    <source>
        <dbReference type="Ensembl" id="ENSLLTP00000022673.1"/>
    </source>
</evidence>
<feature type="domain" description="Laminin G" evidence="3">
    <location>
        <begin position="1"/>
        <end position="114"/>
    </location>
</feature>
<dbReference type="SUPFAM" id="SSF49899">
    <property type="entry name" value="Concanavalin A-like lectins/glucanases"/>
    <property type="match status" value="2"/>
</dbReference>
<evidence type="ECO:0000256" key="1">
    <source>
        <dbReference type="PROSITE-ProRule" id="PRU00122"/>
    </source>
</evidence>
<evidence type="ECO:0000256" key="2">
    <source>
        <dbReference type="SAM" id="MobiDB-lite"/>
    </source>
</evidence>
<name>A0A8C5SW01_LATLA</name>
<reference evidence="4" key="2">
    <citation type="submission" date="2025-09" db="UniProtKB">
        <authorList>
            <consortium name="Ensembl"/>
        </authorList>
    </citation>
    <scope>IDENTIFICATION</scope>
</reference>
<dbReference type="AlphaFoldDB" id="A0A8C5SW01"/>
<dbReference type="Pfam" id="PF00054">
    <property type="entry name" value="Laminin_G_1"/>
    <property type="match status" value="1"/>
</dbReference>
<evidence type="ECO:0000313" key="5">
    <source>
        <dbReference type="Proteomes" id="UP000694406"/>
    </source>
</evidence>
<feature type="region of interest" description="Disordered" evidence="2">
    <location>
        <begin position="293"/>
        <end position="313"/>
    </location>
</feature>
<dbReference type="PROSITE" id="PS50025">
    <property type="entry name" value="LAM_G_DOMAIN"/>
    <property type="match status" value="1"/>
</dbReference>
<accession>A0A8C5SW01</accession>